<reference evidence="1 2" key="1">
    <citation type="submission" date="2016-11" db="EMBL/GenBank/DDBJ databases">
        <authorList>
            <person name="Jaros S."/>
            <person name="Januszkiewicz K."/>
            <person name="Wedrychowicz H."/>
        </authorList>
    </citation>
    <scope>NUCLEOTIDE SEQUENCE [LARGE SCALE GENOMIC DNA]</scope>
    <source>
        <strain evidence="1 2">YL228</strain>
    </source>
</reference>
<organism evidence="1 2">
    <name type="scientific">Ruminococcus flavefaciens</name>
    <dbReference type="NCBI Taxonomy" id="1265"/>
    <lineage>
        <taxon>Bacteria</taxon>
        <taxon>Bacillati</taxon>
        <taxon>Bacillota</taxon>
        <taxon>Clostridia</taxon>
        <taxon>Eubacteriales</taxon>
        <taxon>Oscillospiraceae</taxon>
        <taxon>Ruminococcus</taxon>
    </lineage>
</organism>
<protein>
    <submittedName>
        <fullName evidence="1">Putative redox-active protein (C_GCAxxG_C_C)</fullName>
    </submittedName>
</protein>
<gene>
    <name evidence="1" type="ORF">SAMN02910280_0090</name>
</gene>
<evidence type="ECO:0000313" key="2">
    <source>
        <dbReference type="Proteomes" id="UP000183461"/>
    </source>
</evidence>
<sequence>MAEKANKAVENHKNFYSCSAAVLSAFADEAGLSEQEAKAVAAPFAGGRMGKCGAVLAAEYVLSKRFPDSADSKCAAFEKEFTDMNCSLMCRELKGALTGAPLRSCRGCVTDAAEILERMCSED</sequence>
<evidence type="ECO:0000313" key="1">
    <source>
        <dbReference type="EMBL" id="SFW50334.1"/>
    </source>
</evidence>
<dbReference type="InterPro" id="IPR010181">
    <property type="entry name" value="CGCAxxGCC_motif"/>
</dbReference>
<dbReference type="RefSeq" id="WP_072301156.1">
    <property type="nucleotide sequence ID" value="NZ_FPIP01000010.1"/>
</dbReference>
<name>A0A1K1PU42_RUMFL</name>
<dbReference type="EMBL" id="FPIP01000010">
    <property type="protein sequence ID" value="SFW50334.1"/>
    <property type="molecule type" value="Genomic_DNA"/>
</dbReference>
<dbReference type="AlphaFoldDB" id="A0A1K1PU42"/>
<dbReference type="Proteomes" id="UP000183461">
    <property type="component" value="Unassembled WGS sequence"/>
</dbReference>
<proteinExistence type="predicted"/>
<dbReference type="Pfam" id="PF09719">
    <property type="entry name" value="C_GCAxxG_C_C"/>
    <property type="match status" value="1"/>
</dbReference>
<accession>A0A1K1PU42</accession>